<dbReference type="Proteomes" id="UP000005990">
    <property type="component" value="Unassembled WGS sequence"/>
</dbReference>
<dbReference type="OrthoDB" id="9769691at2"/>
<dbReference type="CDD" id="cd09606">
    <property type="entry name" value="M3B_PepF"/>
    <property type="match status" value="1"/>
</dbReference>
<keyword evidence="3 6" id="KW-0378">Hydrolase</keyword>
<dbReference type="GO" id="GO:0046872">
    <property type="term" value="F:metal ion binding"/>
    <property type="evidence" value="ECO:0007669"/>
    <property type="project" value="UniProtKB-UniRule"/>
</dbReference>
<protein>
    <submittedName>
        <fullName evidence="8">Oligoendopeptidase, M3 family</fullName>
        <ecNumber evidence="8">3.4.24.-</ecNumber>
    </submittedName>
</protein>
<dbReference type="PANTHER" id="PTHR11804">
    <property type="entry name" value="PROTEASE M3 THIMET OLIGOPEPTIDASE-RELATED"/>
    <property type="match status" value="1"/>
</dbReference>
<dbReference type="eggNOG" id="COG1164">
    <property type="taxonomic scope" value="Bacteria"/>
</dbReference>
<dbReference type="GO" id="GO:0004222">
    <property type="term" value="F:metalloendopeptidase activity"/>
    <property type="evidence" value="ECO:0007669"/>
    <property type="project" value="InterPro"/>
</dbReference>
<evidence type="ECO:0000256" key="6">
    <source>
        <dbReference type="RuleBase" id="RU003435"/>
    </source>
</evidence>
<dbReference type="InterPro" id="IPR001567">
    <property type="entry name" value="Pept_M3A_M3B_dom"/>
</dbReference>
<dbReference type="EMBL" id="AENN01000015">
    <property type="protein sequence ID" value="EFR30988.1"/>
    <property type="molecule type" value="Genomic_DNA"/>
</dbReference>
<dbReference type="SUPFAM" id="SSF55486">
    <property type="entry name" value="Metalloproteases ('zincins'), catalytic domain"/>
    <property type="match status" value="1"/>
</dbReference>
<dbReference type="MEROPS" id="M03.010"/>
<evidence type="ECO:0000256" key="1">
    <source>
        <dbReference type="ARBA" id="ARBA00022670"/>
    </source>
</evidence>
<keyword evidence="2 6" id="KW-0479">Metal-binding</keyword>
<dbReference type="NCBIfam" id="TIGR02289">
    <property type="entry name" value="M3_not_pepF"/>
    <property type="match status" value="1"/>
</dbReference>
<dbReference type="PANTHER" id="PTHR11804:SF28">
    <property type="entry name" value="OLIGOENDOPEPTIDASE F"/>
    <property type="match status" value="1"/>
</dbReference>
<comment type="similarity">
    <text evidence="6">Belongs to the peptidase M3 family.</text>
</comment>
<evidence type="ECO:0000313" key="8">
    <source>
        <dbReference type="EMBL" id="EFR30988.1"/>
    </source>
</evidence>
<reference evidence="8 9" key="1">
    <citation type="submission" date="2010-10" db="EMBL/GenBank/DDBJ databases">
        <authorList>
            <person name="Durkin A.S."/>
            <person name="Madupu R."/>
            <person name="Torralba M."/>
            <person name="Gillis M."/>
            <person name="Methe B."/>
            <person name="Sutton G."/>
            <person name="Nelson K.E."/>
        </authorList>
    </citation>
    <scope>NUCLEOTIDE SEQUENCE [LARGE SCALE GENOMIC DNA]</scope>
    <source>
        <strain evidence="8 9">ACS-139-V-Col8</strain>
    </source>
</reference>
<dbReference type="RefSeq" id="WP_006418191.1">
    <property type="nucleotide sequence ID" value="NZ_AENN01000015.1"/>
</dbReference>
<evidence type="ECO:0000256" key="4">
    <source>
        <dbReference type="ARBA" id="ARBA00022833"/>
    </source>
</evidence>
<accession>E4KP03</accession>
<comment type="caution">
    <text evidence="8">The sequence shown here is derived from an EMBL/GenBank/DDBJ whole genome shotgun (WGS) entry which is preliminary data.</text>
</comment>
<dbReference type="EC" id="3.4.24.-" evidence="8"/>
<evidence type="ECO:0000256" key="5">
    <source>
        <dbReference type="ARBA" id="ARBA00023049"/>
    </source>
</evidence>
<keyword evidence="5 6" id="KW-0482">Metalloprotease</keyword>
<feature type="domain" description="Peptidase M3A/M3B catalytic" evidence="7">
    <location>
        <begin position="166"/>
        <end position="547"/>
    </location>
</feature>
<gene>
    <name evidence="8" type="ORF">HMPREF9257_1286</name>
</gene>
<name>E4KP03_9LACT</name>
<dbReference type="InterPro" id="IPR045090">
    <property type="entry name" value="Pept_M3A_M3B"/>
</dbReference>
<evidence type="ECO:0000259" key="7">
    <source>
        <dbReference type="Pfam" id="PF01432"/>
    </source>
</evidence>
<dbReference type="InterPro" id="IPR011976">
    <property type="entry name" value="Pept_M3B_oligopep-rel"/>
</dbReference>
<keyword evidence="4 6" id="KW-0862">Zinc</keyword>
<evidence type="ECO:0000313" key="9">
    <source>
        <dbReference type="Proteomes" id="UP000005990"/>
    </source>
</evidence>
<organism evidence="8 9">
    <name type="scientific">Eremococcus coleocola ACS-139-V-Col8</name>
    <dbReference type="NCBI Taxonomy" id="908337"/>
    <lineage>
        <taxon>Bacteria</taxon>
        <taxon>Bacillati</taxon>
        <taxon>Bacillota</taxon>
        <taxon>Bacilli</taxon>
        <taxon>Lactobacillales</taxon>
        <taxon>Aerococcaceae</taxon>
        <taxon>Eremococcus</taxon>
    </lineage>
</organism>
<dbReference type="AlphaFoldDB" id="E4KP03"/>
<keyword evidence="9" id="KW-1185">Reference proteome</keyword>
<evidence type="ECO:0000256" key="3">
    <source>
        <dbReference type="ARBA" id="ARBA00022801"/>
    </source>
</evidence>
<dbReference type="GO" id="GO:0006508">
    <property type="term" value="P:proteolysis"/>
    <property type="evidence" value="ECO:0007669"/>
    <property type="project" value="UniProtKB-KW"/>
</dbReference>
<sequence>MKFSEYKYERPDLDQAKAEFYGYIDAIKKADSYETVKENLDKLQALQNDLMTLQELVGIRASIDSRDEFYEAEQAFWDEHSPIVTEWFTDFYRAILNSSYLDQLKEDLPGTFFKLAENSLKSFDPKVIELIQEENRLVTEYNRLIASAEIEYKGKTYNLPGLGKFAQDPDRQVRKEVAALNSKFFADNQAKIDEIYDRMVKVRDKIAKDLGFKDFVELGYVRMDRLDYNRRDVETYRQEILKHVVPLDQELYARQAKRLGLDALKSYDLPLEFKEGNATPVGTSDEILANGVKMYHEMSPETGEFIDFMVDHELLDLVTKPGKQGGGYCTYIPGYQSPFIFSNFNGTSGDVDVLTHEAGHAFQVYSSRWIQSPECVWPTFESCEIHSMSMEFFAYPWMKDFFQDQEQKYKYSHLMGTVTFLPYGVLVDHFQHEVYEHPEMTPAERRATWRRLEKQYNPWKDFDGDEFLEAGGFWFRQGHIFSSPFYYIDYTLAQVCALQFWKRQVIDHDPKAWEDYLAICRAGGTLSFRQIVEKANLKSPFEKGNLEGLVNTIRDYLAAIPESDLV</sequence>
<dbReference type="GO" id="GO:0006518">
    <property type="term" value="P:peptide metabolic process"/>
    <property type="evidence" value="ECO:0007669"/>
    <property type="project" value="TreeGrafter"/>
</dbReference>
<dbReference type="Pfam" id="PF01432">
    <property type="entry name" value="Peptidase_M3"/>
    <property type="match status" value="1"/>
</dbReference>
<evidence type="ECO:0000256" key="2">
    <source>
        <dbReference type="ARBA" id="ARBA00022723"/>
    </source>
</evidence>
<proteinExistence type="inferred from homology"/>
<comment type="cofactor">
    <cofactor evidence="6">
        <name>Zn(2+)</name>
        <dbReference type="ChEBI" id="CHEBI:29105"/>
    </cofactor>
    <text evidence="6">Binds 1 zinc ion.</text>
</comment>
<dbReference type="STRING" id="908337.HMPREF9257_1286"/>
<dbReference type="Gene3D" id="1.10.1370.30">
    <property type="match status" value="1"/>
</dbReference>
<keyword evidence="1 6" id="KW-0645">Protease</keyword>